<feature type="compositionally biased region" description="Basic and acidic residues" evidence="1">
    <location>
        <begin position="218"/>
        <end position="237"/>
    </location>
</feature>
<evidence type="ECO:0000313" key="4">
    <source>
        <dbReference type="Proteomes" id="UP000198881"/>
    </source>
</evidence>
<sequence length="598" mass="66717">MTDEQSTSSAALERMKAAAEARSAPANPVAEPRTSAPSGSSAPVEAAPTGEPAPQTTRPAPPASQPTRSPSSVTRLRHARLEEQQDTRTQVNRWLDSLGGPDWDEVSDAIYESPARTREALRQARERRVENQRRRAEEKERLAAERAREAEERADREARERAQAEADRREAERLAAEHAREEELRREAEAILEQQRAEEQALREEMEREEAAAALVRQQERETAALRQAAREEDGSDHVPPAHRRPMLQQPGEDLTDAELLARARESLPEWRRRDRIVEKAQAIEAATQRHQSALAAPVSEPMHEPAPRAYIPPYNLPSTDPDPEPTSGDLLRRIAVTLAWAGFVVAGMWSLGMLGERPMLHELADGRYGSDVSMLSMASWHLAIWPILWLALGVHVIHQWLPSQISADRQRTTGWRLTAAMAGVGLWLLLTRLGLAWFDVFVWLAIGYLLVDTVHQLNLYTARTRTERVITDGMIGLFTGWAIVFTASVVSTWLQRAGVDILWIPGSLWAVLTLVVVIWGTAMLTMTERGRITIALGLAWGLAAILGTRLIGPMQSVWVAIVAAMGAFIVLLATESRRYRINHAEHRAALGHEVEDF</sequence>
<evidence type="ECO:0000256" key="2">
    <source>
        <dbReference type="SAM" id="Phobius"/>
    </source>
</evidence>
<dbReference type="OrthoDB" id="5189031at2"/>
<feature type="compositionally biased region" description="Basic and acidic residues" evidence="1">
    <location>
        <begin position="115"/>
        <end position="184"/>
    </location>
</feature>
<keyword evidence="4" id="KW-1185">Reference proteome</keyword>
<gene>
    <name evidence="3" type="ORF">SAMN04487966_1076</name>
</gene>
<feature type="transmembrane region" description="Helical" evidence="2">
    <location>
        <begin position="476"/>
        <end position="496"/>
    </location>
</feature>
<organism evidence="3 4">
    <name type="scientific">Micrococcus terreus</name>
    <dbReference type="NCBI Taxonomy" id="574650"/>
    <lineage>
        <taxon>Bacteria</taxon>
        <taxon>Bacillati</taxon>
        <taxon>Actinomycetota</taxon>
        <taxon>Actinomycetes</taxon>
        <taxon>Micrococcales</taxon>
        <taxon>Micrococcaceae</taxon>
        <taxon>Micrococcus</taxon>
    </lineage>
</organism>
<feature type="transmembrane region" description="Helical" evidence="2">
    <location>
        <begin position="373"/>
        <end position="393"/>
    </location>
</feature>
<keyword evidence="2" id="KW-1133">Transmembrane helix</keyword>
<keyword evidence="2" id="KW-0812">Transmembrane</keyword>
<dbReference type="STRING" id="574650.SAMN04487966_1076"/>
<evidence type="ECO:0000256" key="1">
    <source>
        <dbReference type="SAM" id="MobiDB-lite"/>
    </source>
</evidence>
<proteinExistence type="predicted"/>
<accession>A0A1I7MN82</accession>
<reference evidence="3 4" key="1">
    <citation type="submission" date="2016-10" db="EMBL/GenBank/DDBJ databases">
        <authorList>
            <person name="de Groot N.N."/>
        </authorList>
    </citation>
    <scope>NUCLEOTIDE SEQUENCE [LARGE SCALE GENOMIC DNA]</scope>
    <source>
        <strain evidence="3 4">CGMCC 1.7054</strain>
    </source>
</reference>
<keyword evidence="2" id="KW-0472">Membrane</keyword>
<feature type="transmembrane region" description="Helical" evidence="2">
    <location>
        <begin position="414"/>
        <end position="431"/>
    </location>
</feature>
<protein>
    <submittedName>
        <fullName evidence="3">Uncharacterized protein</fullName>
    </submittedName>
</protein>
<feature type="region of interest" description="Disordered" evidence="1">
    <location>
        <begin position="196"/>
        <end position="249"/>
    </location>
</feature>
<dbReference type="EMBL" id="FPCG01000007">
    <property type="protein sequence ID" value="SFV23348.1"/>
    <property type="molecule type" value="Genomic_DNA"/>
</dbReference>
<dbReference type="AlphaFoldDB" id="A0A1I7MN82"/>
<dbReference type="RefSeq" id="WP_091697559.1">
    <property type="nucleotide sequence ID" value="NZ_FPCG01000007.1"/>
</dbReference>
<feature type="transmembrane region" description="Helical" evidence="2">
    <location>
        <begin position="335"/>
        <end position="353"/>
    </location>
</feature>
<feature type="transmembrane region" description="Helical" evidence="2">
    <location>
        <begin position="502"/>
        <end position="521"/>
    </location>
</feature>
<evidence type="ECO:0000313" key="3">
    <source>
        <dbReference type="EMBL" id="SFV23348.1"/>
    </source>
</evidence>
<feature type="region of interest" description="Disordered" evidence="1">
    <location>
        <begin position="1"/>
        <end position="184"/>
    </location>
</feature>
<dbReference type="Proteomes" id="UP000198881">
    <property type="component" value="Unassembled WGS sequence"/>
</dbReference>
<feature type="region of interest" description="Disordered" evidence="1">
    <location>
        <begin position="299"/>
        <end position="327"/>
    </location>
</feature>
<name>A0A1I7MN82_9MICC</name>
<feature type="transmembrane region" description="Helical" evidence="2">
    <location>
        <begin position="437"/>
        <end position="455"/>
    </location>
</feature>
<feature type="compositionally biased region" description="Basic and acidic residues" evidence="1">
    <location>
        <begin position="196"/>
        <end position="211"/>
    </location>
</feature>
<feature type="transmembrane region" description="Helical" evidence="2">
    <location>
        <begin position="558"/>
        <end position="575"/>
    </location>
</feature>
<feature type="transmembrane region" description="Helical" evidence="2">
    <location>
        <begin position="533"/>
        <end position="552"/>
    </location>
</feature>
<feature type="compositionally biased region" description="Low complexity" evidence="1">
    <location>
        <begin position="20"/>
        <end position="30"/>
    </location>
</feature>